<dbReference type="Proteomes" id="UP000789759">
    <property type="component" value="Unassembled WGS sequence"/>
</dbReference>
<keyword evidence="2" id="KW-1185">Reference proteome</keyword>
<comment type="caution">
    <text evidence="1">The sequence shown here is derived from an EMBL/GenBank/DDBJ whole genome shotgun (WGS) entry which is preliminary data.</text>
</comment>
<dbReference type="AlphaFoldDB" id="A0A9N9JGA6"/>
<sequence length="86" mass="10366">KVLNNKLKQFVKKLKTKQELIEKILKHDSDYAIINLSNIERLADIVYNVDESKVKKCRKGKNKEEEEVKEKKLPKYQQFIRDNYEK</sequence>
<evidence type="ECO:0000313" key="2">
    <source>
        <dbReference type="Proteomes" id="UP000789759"/>
    </source>
</evidence>
<dbReference type="EMBL" id="CAJVQA010024065">
    <property type="protein sequence ID" value="CAG8780934.1"/>
    <property type="molecule type" value="Genomic_DNA"/>
</dbReference>
<proteinExistence type="predicted"/>
<reference evidence="1" key="1">
    <citation type="submission" date="2021-06" db="EMBL/GenBank/DDBJ databases">
        <authorList>
            <person name="Kallberg Y."/>
            <person name="Tangrot J."/>
            <person name="Rosling A."/>
        </authorList>
    </citation>
    <scope>NUCLEOTIDE SEQUENCE</scope>
    <source>
        <strain evidence="1">FL966</strain>
    </source>
</reference>
<evidence type="ECO:0000313" key="1">
    <source>
        <dbReference type="EMBL" id="CAG8780934.1"/>
    </source>
</evidence>
<gene>
    <name evidence="1" type="ORF">CPELLU_LOCUS16389</name>
</gene>
<protein>
    <submittedName>
        <fullName evidence="1">20532_t:CDS:1</fullName>
    </submittedName>
</protein>
<dbReference type="OrthoDB" id="2470001at2759"/>
<feature type="non-terminal residue" evidence="1">
    <location>
        <position position="1"/>
    </location>
</feature>
<accession>A0A9N9JGA6</accession>
<name>A0A9N9JGA6_9GLOM</name>
<organism evidence="1 2">
    <name type="scientific">Cetraspora pellucida</name>
    <dbReference type="NCBI Taxonomy" id="1433469"/>
    <lineage>
        <taxon>Eukaryota</taxon>
        <taxon>Fungi</taxon>
        <taxon>Fungi incertae sedis</taxon>
        <taxon>Mucoromycota</taxon>
        <taxon>Glomeromycotina</taxon>
        <taxon>Glomeromycetes</taxon>
        <taxon>Diversisporales</taxon>
        <taxon>Gigasporaceae</taxon>
        <taxon>Cetraspora</taxon>
    </lineage>
</organism>